<evidence type="ECO:0000313" key="2">
    <source>
        <dbReference type="Proteomes" id="UP001604277"/>
    </source>
</evidence>
<comment type="caution">
    <text evidence="1">The sequence shown here is derived from an EMBL/GenBank/DDBJ whole genome shotgun (WGS) entry which is preliminary data.</text>
</comment>
<reference evidence="2" key="1">
    <citation type="submission" date="2024-07" db="EMBL/GenBank/DDBJ databases">
        <title>Two chromosome-level genome assemblies of Korean endemic species Abeliophyllum distichum and Forsythia ovata (Oleaceae).</title>
        <authorList>
            <person name="Jang H."/>
        </authorList>
    </citation>
    <scope>NUCLEOTIDE SEQUENCE [LARGE SCALE GENOMIC DNA]</scope>
</reference>
<name>A0ABD1U849_9LAMI</name>
<dbReference type="Proteomes" id="UP001604277">
    <property type="component" value="Unassembled WGS sequence"/>
</dbReference>
<evidence type="ECO:0000313" key="1">
    <source>
        <dbReference type="EMBL" id="KAL2521166.1"/>
    </source>
</evidence>
<dbReference type="AlphaFoldDB" id="A0ABD1U849"/>
<keyword evidence="2" id="KW-1185">Reference proteome</keyword>
<gene>
    <name evidence="1" type="ORF">Fot_25089</name>
</gene>
<proteinExistence type="predicted"/>
<accession>A0ABD1U849</accession>
<protein>
    <submittedName>
        <fullName evidence="1">Uncharacterized protein</fullName>
    </submittedName>
</protein>
<dbReference type="EMBL" id="JBFOLJ010000007">
    <property type="protein sequence ID" value="KAL2521166.1"/>
    <property type="molecule type" value="Genomic_DNA"/>
</dbReference>
<sequence>MDVFGFLRLPQSLIFEPEVNSETTCFENLKCNYVTSRTSLNFDIITNMTVSQRVTIDHLRGSSRPTAPRRQSTASVDCFQVSGRLTACDRAAGHPKWAVDT</sequence>
<organism evidence="1 2">
    <name type="scientific">Forsythia ovata</name>
    <dbReference type="NCBI Taxonomy" id="205694"/>
    <lineage>
        <taxon>Eukaryota</taxon>
        <taxon>Viridiplantae</taxon>
        <taxon>Streptophyta</taxon>
        <taxon>Embryophyta</taxon>
        <taxon>Tracheophyta</taxon>
        <taxon>Spermatophyta</taxon>
        <taxon>Magnoliopsida</taxon>
        <taxon>eudicotyledons</taxon>
        <taxon>Gunneridae</taxon>
        <taxon>Pentapetalae</taxon>
        <taxon>asterids</taxon>
        <taxon>lamiids</taxon>
        <taxon>Lamiales</taxon>
        <taxon>Oleaceae</taxon>
        <taxon>Forsythieae</taxon>
        <taxon>Forsythia</taxon>
    </lineage>
</organism>